<name>A0A2V1JUA2_EUBRA</name>
<evidence type="ECO:0000313" key="1">
    <source>
        <dbReference type="EMBL" id="PWE87095.1"/>
    </source>
</evidence>
<sequence>MIKTYSEMIALTTYEERFRYLKLGGTVGEETFGCHRYLNQIFYKSPEWQRVRDIVIIRDSGCDLGCPDREIRGQKVLIHHIEPITLADIQNRSEKLLDPENLITVTKRTHDAIHYGDESILMATMPIERTPNDTCPWRR</sequence>
<comment type="caution">
    <text evidence="1">The sequence shown here is derived from an EMBL/GenBank/DDBJ whole genome shotgun (WGS) entry which is preliminary data.</text>
</comment>
<reference evidence="1 2" key="1">
    <citation type="submission" date="2014-09" db="EMBL/GenBank/DDBJ databases">
        <title>Butyrate-producing bacteria isolated from human gut.</title>
        <authorList>
            <person name="Zhang Q."/>
            <person name="Zhao L."/>
        </authorList>
    </citation>
    <scope>NUCLEOTIDE SEQUENCE [LARGE SCALE GENOMIC DNA]</scope>
    <source>
        <strain evidence="1 2">21</strain>
    </source>
</reference>
<keyword evidence="2" id="KW-1185">Reference proteome</keyword>
<dbReference type="EMBL" id="JRFU01000061">
    <property type="protein sequence ID" value="PWE87095.1"/>
    <property type="molecule type" value="Genomic_DNA"/>
</dbReference>
<accession>A0A2V1JUA2</accession>
<dbReference type="OrthoDB" id="9811997at2"/>
<evidence type="ECO:0000313" key="2">
    <source>
        <dbReference type="Proteomes" id="UP000245288"/>
    </source>
</evidence>
<protein>
    <submittedName>
        <fullName evidence="1">Uncharacterized protein</fullName>
    </submittedName>
</protein>
<dbReference type="Proteomes" id="UP000245288">
    <property type="component" value="Unassembled WGS sequence"/>
</dbReference>
<gene>
    <name evidence="1" type="ORF">LG34_06050</name>
</gene>
<proteinExistence type="predicted"/>
<dbReference type="AlphaFoldDB" id="A0A2V1JUA2"/>
<organism evidence="1 2">
    <name type="scientific">Eubacterium ramulus</name>
    <dbReference type="NCBI Taxonomy" id="39490"/>
    <lineage>
        <taxon>Bacteria</taxon>
        <taxon>Bacillati</taxon>
        <taxon>Bacillota</taxon>
        <taxon>Clostridia</taxon>
        <taxon>Eubacteriales</taxon>
        <taxon>Eubacteriaceae</taxon>
        <taxon>Eubacterium</taxon>
    </lineage>
</organism>